<feature type="transmembrane region" description="Helical" evidence="2">
    <location>
        <begin position="220"/>
        <end position="244"/>
    </location>
</feature>
<dbReference type="InterPro" id="IPR013783">
    <property type="entry name" value="Ig-like_fold"/>
</dbReference>
<keyword evidence="2" id="KW-0472">Membrane</keyword>
<evidence type="ECO:0000313" key="5">
    <source>
        <dbReference type="Proteomes" id="UP001187315"/>
    </source>
</evidence>
<dbReference type="EMBL" id="JAVHJS010000010">
    <property type="protein sequence ID" value="KAK2845940.1"/>
    <property type="molecule type" value="Genomic_DNA"/>
</dbReference>
<feature type="coiled-coil region" evidence="1">
    <location>
        <begin position="268"/>
        <end position="299"/>
    </location>
</feature>
<reference evidence="4" key="1">
    <citation type="submission" date="2023-08" db="EMBL/GenBank/DDBJ databases">
        <title>Pelteobagrus vachellii genome.</title>
        <authorList>
            <person name="Liu H."/>
        </authorList>
    </citation>
    <scope>NUCLEOTIDE SEQUENCE</scope>
    <source>
        <strain evidence="4">PRFRI_2022a</strain>
        <tissue evidence="4">Muscle</tissue>
    </source>
</reference>
<evidence type="ECO:0000256" key="2">
    <source>
        <dbReference type="SAM" id="Phobius"/>
    </source>
</evidence>
<name>A0AA88MWY8_TACVA</name>
<dbReference type="AlphaFoldDB" id="A0AA88MWY8"/>
<dbReference type="Gene3D" id="2.60.40.10">
    <property type="entry name" value="Immunoglobulins"/>
    <property type="match status" value="1"/>
</dbReference>
<proteinExistence type="predicted"/>
<gene>
    <name evidence="4" type="ORF">Q7C36_010794</name>
</gene>
<sequence length="385" mass="44431">MQLCSLHHCVLFFLIFTFTTAPVSALEICPTRTKLHQPVTLSCNHQCSGLLQWSLLSNRDVVQAQCDQTSCKSEEGFSISHDQYLKGDSSLTITEADYSKRNEYACECDDSDFAYVRLVIETVFTPVQMKSDENLKLNVSIPELVEVIYKSGDAANEVICNVTKDSLQCKDDYRHRTSLTYPELTLRDMKPRDSGSYTIRDTKNNEDIQIYAVSVEEPGFPVWGIVMIVLIILCCCAGVGIYLMHRKHRINQVRVTVNRRLLCVDQIVQQAEEGTEEKIREADEAIDELEQQYDNTIYSEQVLMLCEVKREHLKRYKPEHIKEEHLRTEDKKILWKVEELIDSLQKLRDGAEGEQEAASFTVVDEIEKHLTEFKKWCEEKRGEDN</sequence>
<dbReference type="Proteomes" id="UP001187315">
    <property type="component" value="Unassembled WGS sequence"/>
</dbReference>
<protein>
    <submittedName>
        <fullName evidence="4">Uncharacterized protein</fullName>
    </submittedName>
</protein>
<keyword evidence="2" id="KW-0812">Transmembrane</keyword>
<feature type="signal peptide" evidence="3">
    <location>
        <begin position="1"/>
        <end position="25"/>
    </location>
</feature>
<organism evidence="4 5">
    <name type="scientific">Tachysurus vachellii</name>
    <name type="common">Darkbarbel catfish</name>
    <name type="synonym">Pelteobagrus vachellii</name>
    <dbReference type="NCBI Taxonomy" id="175792"/>
    <lineage>
        <taxon>Eukaryota</taxon>
        <taxon>Metazoa</taxon>
        <taxon>Chordata</taxon>
        <taxon>Craniata</taxon>
        <taxon>Vertebrata</taxon>
        <taxon>Euteleostomi</taxon>
        <taxon>Actinopterygii</taxon>
        <taxon>Neopterygii</taxon>
        <taxon>Teleostei</taxon>
        <taxon>Ostariophysi</taxon>
        <taxon>Siluriformes</taxon>
        <taxon>Bagridae</taxon>
        <taxon>Tachysurus</taxon>
    </lineage>
</organism>
<comment type="caution">
    <text evidence="4">The sequence shown here is derived from an EMBL/GenBank/DDBJ whole genome shotgun (WGS) entry which is preliminary data.</text>
</comment>
<keyword evidence="2" id="KW-1133">Transmembrane helix</keyword>
<evidence type="ECO:0000256" key="3">
    <source>
        <dbReference type="SAM" id="SignalP"/>
    </source>
</evidence>
<keyword evidence="1" id="KW-0175">Coiled coil</keyword>
<evidence type="ECO:0000256" key="1">
    <source>
        <dbReference type="SAM" id="Coils"/>
    </source>
</evidence>
<keyword evidence="3" id="KW-0732">Signal</keyword>
<evidence type="ECO:0000313" key="4">
    <source>
        <dbReference type="EMBL" id="KAK2845940.1"/>
    </source>
</evidence>
<accession>A0AA88MWY8</accession>
<keyword evidence="5" id="KW-1185">Reference proteome</keyword>
<feature type="chain" id="PRO_5041717148" evidence="3">
    <location>
        <begin position="26"/>
        <end position="385"/>
    </location>
</feature>